<dbReference type="OrthoDB" id="538175at2759"/>
<organism evidence="2 4">
    <name type="scientific">Volvox reticuliferus</name>
    <dbReference type="NCBI Taxonomy" id="1737510"/>
    <lineage>
        <taxon>Eukaryota</taxon>
        <taxon>Viridiplantae</taxon>
        <taxon>Chlorophyta</taxon>
        <taxon>core chlorophytes</taxon>
        <taxon>Chlorophyceae</taxon>
        <taxon>CS clade</taxon>
        <taxon>Chlamydomonadales</taxon>
        <taxon>Volvocaceae</taxon>
        <taxon>Volvox</taxon>
    </lineage>
</organism>
<feature type="compositionally biased region" description="Basic and acidic residues" evidence="1">
    <location>
        <begin position="387"/>
        <end position="401"/>
    </location>
</feature>
<reference evidence="2" key="1">
    <citation type="journal article" date="2021" name="Proc. Natl. Acad. Sci. U.S.A.">
        <title>Three genomes in the algal genus Volvox reveal the fate of a haploid sex-determining region after a transition to homothallism.</title>
        <authorList>
            <person name="Yamamoto K."/>
            <person name="Hamaji T."/>
            <person name="Kawai-Toyooka H."/>
            <person name="Matsuzaki R."/>
            <person name="Takahashi F."/>
            <person name="Nishimura Y."/>
            <person name="Kawachi M."/>
            <person name="Noguchi H."/>
            <person name="Minakuchi Y."/>
            <person name="Umen J.G."/>
            <person name="Toyoda A."/>
            <person name="Nozaki H."/>
        </authorList>
    </citation>
    <scope>NUCLEOTIDE SEQUENCE</scope>
    <source>
        <strain evidence="3">NIES-3785</strain>
        <strain evidence="2">NIES-3786</strain>
    </source>
</reference>
<feature type="region of interest" description="Disordered" evidence="1">
    <location>
        <begin position="279"/>
        <end position="310"/>
    </location>
</feature>
<evidence type="ECO:0000313" key="2">
    <source>
        <dbReference type="EMBL" id="GIL72892.1"/>
    </source>
</evidence>
<evidence type="ECO:0000313" key="4">
    <source>
        <dbReference type="Proteomes" id="UP000747110"/>
    </source>
</evidence>
<feature type="region of interest" description="Disordered" evidence="1">
    <location>
        <begin position="368"/>
        <end position="401"/>
    </location>
</feature>
<dbReference type="Proteomes" id="UP000722791">
    <property type="component" value="Unassembled WGS sequence"/>
</dbReference>
<evidence type="ECO:0000313" key="3">
    <source>
        <dbReference type="EMBL" id="GIL99375.1"/>
    </source>
</evidence>
<keyword evidence="4" id="KW-1185">Reference proteome</keyword>
<dbReference type="EMBL" id="BNCP01000004">
    <property type="protein sequence ID" value="GIL72892.1"/>
    <property type="molecule type" value="Genomic_DNA"/>
</dbReference>
<evidence type="ECO:0000256" key="1">
    <source>
        <dbReference type="SAM" id="MobiDB-lite"/>
    </source>
</evidence>
<feature type="compositionally biased region" description="Basic and acidic residues" evidence="1">
    <location>
        <begin position="572"/>
        <end position="581"/>
    </location>
</feature>
<gene>
    <name evidence="2" type="ORF">Vretifemale_3174</name>
    <name evidence="3" type="ORF">Vretimale_4544</name>
</gene>
<feature type="region of interest" description="Disordered" evidence="1">
    <location>
        <begin position="566"/>
        <end position="586"/>
    </location>
</feature>
<dbReference type="AlphaFoldDB" id="A0A8J4C721"/>
<name>A0A8J4C721_9CHLO</name>
<sequence>MTFPSLVWMLTECGHVMPLPPGTAGADALQTGPIYELVLRSQPSIKLIYTHSPSSNVNAKASTLAGHSVNGDACLVFIPNPASFASPAVLLKSLLQLPSSSSSACKQHLPAMACARSANSRGHSVPYLRQESSLALQAAAAQCKPGDSAAAPLQHVKFSPSPEQQLHTTYPFTEKSIASVQQRQRQQDTHACPQQRQLAMRAILGSRNATTTVVTNTAAPITSTTAAVSTAPPPCSTATMCTGPTPTAIGVSPIVDHVQGRTASLPAVVASAGPACLSRRPSEEVEQPPCKSARSSGEFHQPRPISGSGPDPWVAVRGAESFFACGEPLQTVLESQSPALFLDSMADEHQERGRLPQQQAGFHTLGPRLAENSGTASMKLDGDEEEGAPRAGDKARNTGERVRAEYGVPELAPSELGAADETDGAVMDAAVDVPWGEMASDAIICVAMQLPQLASQVLAMAAVCRGWRAALLGHSPLLRRVAFSLDLSRPLRTAGPSSPVAAASAYLGACPGMLSERGAADMPQSAALTCAVPAGSVSELSPHVRDDSDLLAAAMSRQHSRGAFLLPSHGTRPPDEEEQHHVKQVGRGDGAQSLTYRACLQAPDAAPAVTLLQRIMEPSKPLPMPGLLLAAAHASNPSAQLVLAQLLEASADERGAVRWWRKLAQAGDVMAMFKLGMASYDSSHGLQPDPEAAHLWLGRTVRSILKVDSLSAISLDGHQGRSGHVVPQPSIAGPGQAAAAQRQRQIPHGDRVSPALRATVSALDPPRLHMLGWSSIVLGYLEFDGVAGRSVWGMGNRSEAVRLFRLAEVCGLAEASAVLGWLYNTGQY</sequence>
<proteinExistence type="predicted"/>
<comment type="caution">
    <text evidence="2">The sequence shown here is derived from an EMBL/GenBank/DDBJ whole genome shotgun (WGS) entry which is preliminary data.</text>
</comment>
<dbReference type="Proteomes" id="UP000747110">
    <property type="component" value="Unassembled WGS sequence"/>
</dbReference>
<dbReference type="EMBL" id="BNCQ01000006">
    <property type="protein sequence ID" value="GIL99375.1"/>
    <property type="molecule type" value="Genomic_DNA"/>
</dbReference>
<dbReference type="SUPFAM" id="SSF81901">
    <property type="entry name" value="HCP-like"/>
    <property type="match status" value="1"/>
</dbReference>
<dbReference type="InterPro" id="IPR011990">
    <property type="entry name" value="TPR-like_helical_dom_sf"/>
</dbReference>
<protein>
    <submittedName>
        <fullName evidence="2">Uncharacterized protein</fullName>
    </submittedName>
</protein>
<dbReference type="Gene3D" id="1.25.40.10">
    <property type="entry name" value="Tetratricopeptide repeat domain"/>
    <property type="match status" value="1"/>
</dbReference>
<accession>A0A8J4C721</accession>